<keyword evidence="1" id="KW-1133">Transmembrane helix</keyword>
<name>A0A4U5TRA6_9FLAO</name>
<protein>
    <submittedName>
        <fullName evidence="2">Uncharacterized protein</fullName>
    </submittedName>
</protein>
<evidence type="ECO:0000256" key="1">
    <source>
        <dbReference type="SAM" id="Phobius"/>
    </source>
</evidence>
<sequence>MSDNKKLSKEKLYPKIWLAVFGGIIIIVSAKMSHYRFYSEIEIYNYLIPTGVGLLFLLPLFFYFIKPK</sequence>
<evidence type="ECO:0000313" key="3">
    <source>
        <dbReference type="Proteomes" id="UP000306552"/>
    </source>
</evidence>
<feature type="transmembrane region" description="Helical" evidence="1">
    <location>
        <begin position="43"/>
        <end position="65"/>
    </location>
</feature>
<dbReference type="EMBL" id="SWMU01000002">
    <property type="protein sequence ID" value="TKS56616.1"/>
    <property type="molecule type" value="Genomic_DNA"/>
</dbReference>
<gene>
    <name evidence="2" type="ORF">FCN74_06175</name>
</gene>
<keyword evidence="1" id="KW-0812">Transmembrane</keyword>
<feature type="transmembrane region" description="Helical" evidence="1">
    <location>
        <begin position="12"/>
        <end position="31"/>
    </location>
</feature>
<dbReference type="Proteomes" id="UP000306552">
    <property type="component" value="Unassembled WGS sequence"/>
</dbReference>
<keyword evidence="1" id="KW-0472">Membrane</keyword>
<dbReference type="AlphaFoldDB" id="A0A4U5TRA6"/>
<organism evidence="2 3">
    <name type="scientific">Mesohalobacter halotolerans</name>
    <dbReference type="NCBI Taxonomy" id="1883405"/>
    <lineage>
        <taxon>Bacteria</taxon>
        <taxon>Pseudomonadati</taxon>
        <taxon>Bacteroidota</taxon>
        <taxon>Flavobacteriia</taxon>
        <taxon>Flavobacteriales</taxon>
        <taxon>Flavobacteriaceae</taxon>
        <taxon>Mesohalobacter</taxon>
    </lineage>
</organism>
<keyword evidence="3" id="KW-1185">Reference proteome</keyword>
<proteinExistence type="predicted"/>
<accession>A0A4U5TRA6</accession>
<comment type="caution">
    <text evidence="2">The sequence shown here is derived from an EMBL/GenBank/DDBJ whole genome shotgun (WGS) entry which is preliminary data.</text>
</comment>
<dbReference type="RefSeq" id="WP_138931719.1">
    <property type="nucleotide sequence ID" value="NZ_SWMU01000002.1"/>
</dbReference>
<evidence type="ECO:0000313" key="2">
    <source>
        <dbReference type="EMBL" id="TKS56616.1"/>
    </source>
</evidence>
<reference evidence="2 3" key="1">
    <citation type="submission" date="2019-04" db="EMBL/GenBank/DDBJ databases">
        <title>Psychroflexus halotolerans sp. nov., isolated from a marine solar saltern.</title>
        <authorList>
            <person name="Feng X."/>
        </authorList>
    </citation>
    <scope>NUCLEOTIDE SEQUENCE [LARGE SCALE GENOMIC DNA]</scope>
    <source>
        <strain evidence="2 3">WDS2C27</strain>
    </source>
</reference>